<comment type="caution">
    <text evidence="1">The sequence shown here is derived from an EMBL/GenBank/DDBJ whole genome shotgun (WGS) entry which is preliminary data.</text>
</comment>
<dbReference type="AlphaFoldDB" id="A0AAV4FJY1"/>
<evidence type="ECO:0000313" key="2">
    <source>
        <dbReference type="Proteomes" id="UP000762676"/>
    </source>
</evidence>
<dbReference type="Proteomes" id="UP000762676">
    <property type="component" value="Unassembled WGS sequence"/>
</dbReference>
<accession>A0AAV4FJY1</accession>
<proteinExistence type="predicted"/>
<name>A0AAV4FJY1_9GAST</name>
<keyword evidence="2" id="KW-1185">Reference proteome</keyword>
<gene>
    <name evidence="1" type="ORF">ElyMa_000412900</name>
</gene>
<reference evidence="1 2" key="1">
    <citation type="journal article" date="2021" name="Elife">
        <title>Chloroplast acquisition without the gene transfer in kleptoplastic sea slugs, Plakobranchus ocellatus.</title>
        <authorList>
            <person name="Maeda T."/>
            <person name="Takahashi S."/>
            <person name="Yoshida T."/>
            <person name="Shimamura S."/>
            <person name="Takaki Y."/>
            <person name="Nagai Y."/>
            <person name="Toyoda A."/>
            <person name="Suzuki Y."/>
            <person name="Arimoto A."/>
            <person name="Ishii H."/>
            <person name="Satoh N."/>
            <person name="Nishiyama T."/>
            <person name="Hasebe M."/>
            <person name="Maruyama T."/>
            <person name="Minagawa J."/>
            <person name="Obokata J."/>
            <person name="Shigenobu S."/>
        </authorList>
    </citation>
    <scope>NUCLEOTIDE SEQUENCE [LARGE SCALE GENOMIC DNA]</scope>
</reference>
<protein>
    <submittedName>
        <fullName evidence="1">Uncharacterized protein</fullName>
    </submittedName>
</protein>
<organism evidence="1 2">
    <name type="scientific">Elysia marginata</name>
    <dbReference type="NCBI Taxonomy" id="1093978"/>
    <lineage>
        <taxon>Eukaryota</taxon>
        <taxon>Metazoa</taxon>
        <taxon>Spiralia</taxon>
        <taxon>Lophotrochozoa</taxon>
        <taxon>Mollusca</taxon>
        <taxon>Gastropoda</taxon>
        <taxon>Heterobranchia</taxon>
        <taxon>Euthyneura</taxon>
        <taxon>Panpulmonata</taxon>
        <taxon>Sacoglossa</taxon>
        <taxon>Placobranchoidea</taxon>
        <taxon>Plakobranchidae</taxon>
        <taxon>Elysia</taxon>
    </lineage>
</organism>
<sequence>MAQGRIAVIVVNIETVPDVEERVNEAMDYVEWFVGLVGFSMHNLERPHITCRTLAKLVELYSPFGGFILHINPHQAASSPRAHRLIDADILLRHAHSHEALAGKGKR</sequence>
<evidence type="ECO:0000313" key="1">
    <source>
        <dbReference type="EMBL" id="GFR73747.1"/>
    </source>
</evidence>
<dbReference type="EMBL" id="BMAT01000811">
    <property type="protein sequence ID" value="GFR73747.1"/>
    <property type="molecule type" value="Genomic_DNA"/>
</dbReference>